<organism evidence="1 2">
    <name type="scientific">Rugamonas rubra</name>
    <dbReference type="NCBI Taxonomy" id="758825"/>
    <lineage>
        <taxon>Bacteria</taxon>
        <taxon>Pseudomonadati</taxon>
        <taxon>Pseudomonadota</taxon>
        <taxon>Betaproteobacteria</taxon>
        <taxon>Burkholderiales</taxon>
        <taxon>Oxalobacteraceae</taxon>
        <taxon>Telluria group</taxon>
        <taxon>Rugamonas</taxon>
    </lineage>
</organism>
<feature type="binding site" evidence="3">
    <location>
        <position position="164"/>
    </location>
    <ligand>
        <name>Fe(3+)</name>
        <dbReference type="ChEBI" id="CHEBI:29034"/>
        <label>2</label>
    </ligand>
</feature>
<dbReference type="NCBIfam" id="TIGR04159">
    <property type="entry name" value="methbact_MbnB"/>
    <property type="match status" value="1"/>
</dbReference>
<feature type="binding site" evidence="3">
    <location>
        <position position="211"/>
    </location>
    <ligand>
        <name>Fe(3+)</name>
        <dbReference type="ChEBI" id="CHEBI:29034"/>
        <label>3</label>
    </ligand>
</feature>
<accession>A0A1I4IFL0</accession>
<reference evidence="1 2" key="1">
    <citation type="submission" date="2016-10" db="EMBL/GenBank/DDBJ databases">
        <authorList>
            <person name="de Groot N.N."/>
        </authorList>
    </citation>
    <scope>NUCLEOTIDE SEQUENCE [LARGE SCALE GENOMIC DNA]</scope>
    <source>
        <strain evidence="1 2">ATCC 43154</strain>
    </source>
</reference>
<dbReference type="PANTHER" id="PTHR42194">
    <property type="entry name" value="UPF0276 PROTEIN HI_1600"/>
    <property type="match status" value="1"/>
</dbReference>
<name>A0A1I4IFL0_9BURK</name>
<feature type="binding site" evidence="3">
    <location>
        <position position="90"/>
    </location>
    <ligand>
        <name>Fe(3+)</name>
        <dbReference type="ChEBI" id="CHEBI:29034"/>
        <label>1</label>
    </ligand>
</feature>
<dbReference type="EMBL" id="FOTW01000005">
    <property type="protein sequence ID" value="SFL53098.1"/>
    <property type="molecule type" value="Genomic_DNA"/>
</dbReference>
<dbReference type="OrthoDB" id="9763101at2"/>
<feature type="binding site" evidence="3">
    <location>
        <position position="193"/>
    </location>
    <ligand>
        <name>Fe(3+)</name>
        <dbReference type="ChEBI" id="CHEBI:29034"/>
        <label>2</label>
    </ligand>
</feature>
<feature type="binding site" evidence="3">
    <location>
        <position position="240"/>
    </location>
    <ligand>
        <name>Fe(3+)</name>
        <dbReference type="ChEBI" id="CHEBI:29034"/>
        <label>1</label>
    </ligand>
</feature>
<feature type="binding site" evidence="3">
    <location>
        <position position="54"/>
    </location>
    <ligand>
        <name>Fe(3+)</name>
        <dbReference type="ChEBI" id="CHEBI:29034"/>
        <label>1</label>
    </ligand>
</feature>
<dbReference type="Pfam" id="PF05114">
    <property type="entry name" value="MbnB_TglH_ChrH"/>
    <property type="match status" value="1"/>
</dbReference>
<dbReference type="PDB" id="7FC0">
    <property type="method" value="X-ray"/>
    <property type="resolution" value="2.64 A"/>
    <property type="chains" value="B=1-263, E=1-264"/>
</dbReference>
<feature type="binding site" evidence="3">
    <location>
        <position position="240"/>
    </location>
    <ligand>
        <name>Fe(3+)</name>
        <dbReference type="ChEBI" id="CHEBI:29034"/>
        <label>2</label>
    </ligand>
</feature>
<protein>
    <submittedName>
        <fullName evidence="1">Methanobactin biosynthesis cassette protein MbnB</fullName>
    </submittedName>
</protein>
<evidence type="ECO:0000313" key="1">
    <source>
        <dbReference type="EMBL" id="SFL53098.1"/>
    </source>
</evidence>
<gene>
    <name evidence="1" type="ORF">SAMN02982985_00539</name>
</gene>
<evidence type="ECO:0007829" key="3">
    <source>
        <dbReference type="PDB" id="7FC0"/>
    </source>
</evidence>
<evidence type="ECO:0000313" key="2">
    <source>
        <dbReference type="Proteomes" id="UP000199470"/>
    </source>
</evidence>
<feature type="binding site" evidence="3">
    <location>
        <position position="134"/>
    </location>
    <ligand>
        <name>Fe(3+)</name>
        <dbReference type="ChEBI" id="CHEBI:29034"/>
        <label>1</label>
    </ligand>
</feature>
<dbReference type="InterPro" id="IPR026431">
    <property type="entry name" value="Methbact_MbnB"/>
</dbReference>
<feature type="binding site" evidence="3">
    <location>
        <position position="164"/>
    </location>
    <ligand>
        <name>Fe(3+)</name>
        <dbReference type="ChEBI" id="CHEBI:29034"/>
        <label>3</label>
    </ligand>
</feature>
<dbReference type="PANTHER" id="PTHR42194:SF1">
    <property type="entry name" value="UPF0276 PROTEIN HI_1600"/>
    <property type="match status" value="1"/>
</dbReference>
<keyword evidence="3" id="KW-0002">3D-structure</keyword>
<reference evidence="3" key="2">
    <citation type="journal article" date="2022" name="Cell Res.">
        <title>Crystal structure and catalytic mechanism of the MbnBC holoenzyme required for methanobactin biosynthesis.</title>
        <authorList>
            <person name="Dou C."/>
            <person name="Long Z."/>
            <person name="Li S."/>
            <person name="Zhou D."/>
            <person name="Jin Y."/>
            <person name="Zhang L."/>
            <person name="Zhang X."/>
            <person name="Zheng Y."/>
            <person name="Li L."/>
            <person name="Zhu X."/>
            <person name="Liu Z."/>
            <person name="He S."/>
            <person name="Yan W."/>
            <person name="Yang L."/>
            <person name="Xiong J."/>
            <person name="Fu X."/>
            <person name="Qi S."/>
            <person name="Ren H."/>
            <person name="Chen S."/>
            <person name="Dai L."/>
            <person name="Wang B."/>
            <person name="Cheng W."/>
        </authorList>
    </citation>
    <scope>X-RAY CRYSTALLOGRAPHY (2.64 ANGSTROMS) OF 1-263 AND 1-264 IN COMPLEX WITH FE(3+)</scope>
</reference>
<sequence>MRIGFNFTLGETLPLVRQLAQEGAIDYCELLIDNFMQVPPQELAEAFDVPVGFHIMFSRFIESDEEQLRDFAARLRPYIEALRPLYVSDHIAYFSHQGRALYHLGEIDYAADYERVRARAALWQSLLGQTIHFENYPSIVDGGHAAPAFFQRLARDTGAGVLFDVSNAVCAWRNDGPEVAAWRGVMAGASHFHVGGYAGAFIDEGVTVDTHDRALAQDTLDSLRRHRDVLDKPGATITYERDENIDIDGVRADLLALRAIFPRGQARQPAPAEAVAS</sequence>
<feature type="binding site" evidence="3">
    <location>
        <position position="167"/>
    </location>
    <ligand>
        <name>Fe(3+)</name>
        <dbReference type="ChEBI" id="CHEBI:29034"/>
        <label>3</label>
    </ligand>
</feature>
<proteinExistence type="evidence at protein level"/>
<dbReference type="InterPro" id="IPR007801">
    <property type="entry name" value="MbnB/TglH/ChrH"/>
</dbReference>
<dbReference type="Gene3D" id="3.20.20.150">
    <property type="entry name" value="Divalent-metal-dependent TIM barrel enzymes"/>
    <property type="match status" value="1"/>
</dbReference>
<dbReference type="Proteomes" id="UP000199470">
    <property type="component" value="Unassembled WGS sequence"/>
</dbReference>
<dbReference type="AlphaFoldDB" id="A0A1I4IFL0"/>
<dbReference type="GO" id="GO:0046872">
    <property type="term" value="F:metal ion binding"/>
    <property type="evidence" value="ECO:0007669"/>
    <property type="project" value="UniProtKB-KW"/>
</dbReference>
<dbReference type="RefSeq" id="WP_093383377.1">
    <property type="nucleotide sequence ID" value="NZ_FOTW01000005.1"/>
</dbReference>
<feature type="binding site" evidence="3">
    <location>
        <position position="134"/>
    </location>
    <ligand>
        <name>Fe(3+)</name>
        <dbReference type="ChEBI" id="CHEBI:29034"/>
        <label>2</label>
    </ligand>
</feature>
<keyword evidence="2" id="KW-1185">Reference proteome</keyword>
<feature type="binding site" evidence="3">
    <location>
        <position position="240"/>
    </location>
    <ligand>
        <name>Fe(3+)</name>
        <dbReference type="ChEBI" id="CHEBI:29034"/>
        <label>3</label>
    </ligand>
</feature>
<dbReference type="STRING" id="758825.SAMN02982985_00539"/>
<dbReference type="SMR" id="A0A1I4IFL0"/>
<feature type="binding site" evidence="3">
    <location>
        <position position="209"/>
    </location>
    <ligand>
        <name>Fe(3+)</name>
        <dbReference type="ChEBI" id="CHEBI:29034"/>
        <label>3</label>
    </ligand>
</feature>
<dbReference type="InterPro" id="IPR036237">
    <property type="entry name" value="Xyl_isomerase-like_sf"/>
</dbReference>
<keyword evidence="3" id="KW-0479">Metal-binding</keyword>
<dbReference type="SUPFAM" id="SSF51658">
    <property type="entry name" value="Xylose isomerase-like"/>
    <property type="match status" value="1"/>
</dbReference>